<dbReference type="InterPro" id="IPR009080">
    <property type="entry name" value="tRNAsynth_Ia_anticodon-bd"/>
</dbReference>
<evidence type="ECO:0000259" key="14">
    <source>
        <dbReference type="Pfam" id="PF13603"/>
    </source>
</evidence>
<evidence type="ECO:0000256" key="2">
    <source>
        <dbReference type="ARBA" id="ARBA00005594"/>
    </source>
</evidence>
<proteinExistence type="inferred from homology"/>
<dbReference type="GO" id="GO:0032543">
    <property type="term" value="P:mitochondrial translation"/>
    <property type="evidence" value="ECO:0007669"/>
    <property type="project" value="TreeGrafter"/>
</dbReference>
<dbReference type="AlphaFoldDB" id="A0AAD8LS66"/>
<evidence type="ECO:0000256" key="3">
    <source>
        <dbReference type="ARBA" id="ARBA00013164"/>
    </source>
</evidence>
<feature type="domain" description="Aminoacyl-tRNA synthetase class Ia" evidence="12">
    <location>
        <begin position="632"/>
        <end position="672"/>
    </location>
</feature>
<dbReference type="SUPFAM" id="SSF47323">
    <property type="entry name" value="Anticodon-binding domain of a subclass of class I aminoacyl-tRNA synthetases"/>
    <property type="match status" value="1"/>
</dbReference>
<dbReference type="InterPro" id="IPR002302">
    <property type="entry name" value="Leu-tRNA-ligase"/>
</dbReference>
<dbReference type="Pfam" id="PF08264">
    <property type="entry name" value="Anticodon_1"/>
    <property type="match status" value="1"/>
</dbReference>
<dbReference type="GO" id="GO:0005524">
    <property type="term" value="F:ATP binding"/>
    <property type="evidence" value="ECO:0007669"/>
    <property type="project" value="UniProtKB-KW"/>
</dbReference>
<keyword evidence="8 11" id="KW-0030">Aminoacyl-tRNA synthetase</keyword>
<keyword evidence="6 11" id="KW-0067">ATP-binding</keyword>
<dbReference type="EMBL" id="JAGXEW010000003">
    <property type="protein sequence ID" value="KAK1173456.1"/>
    <property type="molecule type" value="Genomic_DNA"/>
</dbReference>
<dbReference type="InterPro" id="IPR002300">
    <property type="entry name" value="aa-tRNA-synth_Ia"/>
</dbReference>
<dbReference type="GO" id="GO:0004823">
    <property type="term" value="F:leucine-tRNA ligase activity"/>
    <property type="evidence" value="ECO:0007669"/>
    <property type="project" value="UniProtKB-EC"/>
</dbReference>
<dbReference type="PANTHER" id="PTHR43740">
    <property type="entry name" value="LEUCYL-TRNA SYNTHETASE"/>
    <property type="match status" value="1"/>
</dbReference>
<dbReference type="SUPFAM" id="SSF52374">
    <property type="entry name" value="Nucleotidylyl transferase"/>
    <property type="match status" value="1"/>
</dbReference>
<name>A0AAD8LS66_ACIOX</name>
<sequence>MQQALQRLGPCSLCWGRQWEVSWMTLRGQRRTIYSETGVWEREYKAETRSKVEKWWRPHIKEQWRKASETDKSRPKFYMLSMFPYPSGKLHMGHVRVYTISDTIAHFQRMRGNQVLNPMGWDAFGLPAENAAIERGLDPEEWTKSNIAHMKEQLNSLGLCFNWDREITTCQPDYYKWTQYLFVKLFEAGLAYQKEALVNWDPVDQTVLADEQVDENGCSWRSGAKVEQKYLKQWFIKTTNYAKPLLDALADLPEWYGVKGMQANWIGECTGCFFDFHLKVNGKVAGEKLSGYTFTPEAVYGATHLSILPSHRLLHGNSPLKETLQKDFVAGKDCLTSVIAVNLLTGLEIPVAISAKLKFEGHLDTTIGIPDTSLDDSAVARSLGLACLQVLETLPDGTEKLVHSGEFTGLDRRAAFNAITEKAREKNAGGYLTSSKLRDWLVSRQRYWGTPIPIMHCQSCGTLPVPTEDLPVLLPKAGSFTGKGASPLAVASHWFTCTCPKCRGPARRETDTMDTFVDSAWYYFRYTDPHNAQRPFDRVLADHWMPVDLYIGGKEHAVMHLYYARFFSHFCKDQNLVKHREPFHKLLVQGLIKGQTFRSAESGQFLKREEIDFSGAEPVHADSKKALQMTWEKMSKSKHNGIDPEEVVKHYGIDTVRLYILYAAPPEQDILWDVKTDAIPGVLRWQSRLWTLVSKLIDARNSGILPNQDLLSKKEKTEAKKIWENKNYALSQVTSHFTEDFLLNAAISRLMGLTNTLSQASQRVVLHSPEFEEALATLCVMAAPMAPHLASELWRGLSQVQNKKASCWQWDCDVLLQPWPSVDPEYLQQPDTVEVTVRINNKACGSVSVPQQVARNAEEVRELVLRSELGTTHLHNRTIRKAILSPRTALINFLVEE</sequence>
<dbReference type="FunFam" id="3.40.50.620:FF:000100">
    <property type="entry name" value="probable leucine--tRNA ligase, mitochondrial"/>
    <property type="match status" value="1"/>
</dbReference>
<dbReference type="GO" id="GO:0005759">
    <property type="term" value="C:mitochondrial matrix"/>
    <property type="evidence" value="ECO:0007669"/>
    <property type="project" value="UniProtKB-SubCell"/>
</dbReference>
<organism evidence="15 16">
    <name type="scientific">Acipenser oxyrinchus oxyrinchus</name>
    <dbReference type="NCBI Taxonomy" id="40147"/>
    <lineage>
        <taxon>Eukaryota</taxon>
        <taxon>Metazoa</taxon>
        <taxon>Chordata</taxon>
        <taxon>Craniata</taxon>
        <taxon>Vertebrata</taxon>
        <taxon>Euteleostomi</taxon>
        <taxon>Actinopterygii</taxon>
        <taxon>Chondrostei</taxon>
        <taxon>Acipenseriformes</taxon>
        <taxon>Acipenseridae</taxon>
        <taxon>Acipenser</taxon>
    </lineage>
</organism>
<evidence type="ECO:0000313" key="16">
    <source>
        <dbReference type="Proteomes" id="UP001230051"/>
    </source>
</evidence>
<dbReference type="PROSITE" id="PS00178">
    <property type="entry name" value="AA_TRNA_LIGASE_I"/>
    <property type="match status" value="1"/>
</dbReference>
<evidence type="ECO:0000256" key="10">
    <source>
        <dbReference type="ARBA" id="ARBA00047469"/>
    </source>
</evidence>
<dbReference type="Gene3D" id="3.40.50.620">
    <property type="entry name" value="HUPs"/>
    <property type="match status" value="2"/>
</dbReference>
<dbReference type="InterPro" id="IPR014729">
    <property type="entry name" value="Rossmann-like_a/b/a_fold"/>
</dbReference>
<dbReference type="GO" id="GO:0002161">
    <property type="term" value="F:aminoacyl-tRNA deacylase activity"/>
    <property type="evidence" value="ECO:0007669"/>
    <property type="project" value="InterPro"/>
</dbReference>
<comment type="catalytic activity">
    <reaction evidence="10">
        <text>tRNA(Leu) + L-leucine + ATP = L-leucyl-tRNA(Leu) + AMP + diphosphate</text>
        <dbReference type="Rhea" id="RHEA:11688"/>
        <dbReference type="Rhea" id="RHEA-COMP:9613"/>
        <dbReference type="Rhea" id="RHEA-COMP:9622"/>
        <dbReference type="ChEBI" id="CHEBI:30616"/>
        <dbReference type="ChEBI" id="CHEBI:33019"/>
        <dbReference type="ChEBI" id="CHEBI:57427"/>
        <dbReference type="ChEBI" id="CHEBI:78442"/>
        <dbReference type="ChEBI" id="CHEBI:78494"/>
        <dbReference type="ChEBI" id="CHEBI:456215"/>
        <dbReference type="EC" id="6.1.1.4"/>
    </reaction>
</comment>
<dbReference type="EC" id="6.1.1.4" evidence="3"/>
<dbReference type="Gene3D" id="1.10.730.10">
    <property type="entry name" value="Isoleucyl-tRNA Synthetase, Domain 1"/>
    <property type="match status" value="1"/>
</dbReference>
<keyword evidence="4 11" id="KW-0436">Ligase</keyword>
<keyword evidence="7 11" id="KW-0648">Protein biosynthesis</keyword>
<protein>
    <recommendedName>
        <fullName evidence="3">leucine--tRNA ligase</fullName>
        <ecNumber evidence="3">6.1.1.4</ecNumber>
    </recommendedName>
    <alternativeName>
        <fullName evidence="9">Leucyl-tRNA synthetase</fullName>
    </alternativeName>
</protein>
<dbReference type="PANTHER" id="PTHR43740:SF2">
    <property type="entry name" value="LEUCINE--TRNA LIGASE, MITOCHONDRIAL"/>
    <property type="match status" value="1"/>
</dbReference>
<evidence type="ECO:0000256" key="8">
    <source>
        <dbReference type="ARBA" id="ARBA00023146"/>
    </source>
</evidence>
<gene>
    <name evidence="15" type="primary">LARS2</name>
    <name evidence="15" type="ORF">AOXY_G3572</name>
</gene>
<dbReference type="FunFam" id="1.10.730.10:FF:000011">
    <property type="entry name" value="Leucine--tRNA ligase chloroplastic/mitochondrial"/>
    <property type="match status" value="1"/>
</dbReference>
<keyword evidence="16" id="KW-1185">Reference proteome</keyword>
<dbReference type="CDD" id="cd00812">
    <property type="entry name" value="LeuRS_core"/>
    <property type="match status" value="1"/>
</dbReference>
<dbReference type="NCBIfam" id="TIGR00396">
    <property type="entry name" value="leuS_bact"/>
    <property type="match status" value="1"/>
</dbReference>
<dbReference type="Pfam" id="PF13603">
    <property type="entry name" value="tRNA-synt_1_2"/>
    <property type="match status" value="1"/>
</dbReference>
<dbReference type="PRINTS" id="PR00985">
    <property type="entry name" value="TRNASYNTHLEU"/>
</dbReference>
<comment type="subcellular location">
    <subcellularLocation>
        <location evidence="1">Mitochondrion matrix</location>
    </subcellularLocation>
</comment>
<evidence type="ECO:0000256" key="6">
    <source>
        <dbReference type="ARBA" id="ARBA00022840"/>
    </source>
</evidence>
<evidence type="ECO:0000256" key="5">
    <source>
        <dbReference type="ARBA" id="ARBA00022741"/>
    </source>
</evidence>
<comment type="caution">
    <text evidence="15">The sequence shown here is derived from an EMBL/GenBank/DDBJ whole genome shotgun (WGS) entry which is preliminary data.</text>
</comment>
<evidence type="ECO:0000259" key="13">
    <source>
        <dbReference type="Pfam" id="PF08264"/>
    </source>
</evidence>
<dbReference type="InterPro" id="IPR001412">
    <property type="entry name" value="aa-tRNA-synth_I_CS"/>
</dbReference>
<dbReference type="Pfam" id="PF00133">
    <property type="entry name" value="tRNA-synt_1"/>
    <property type="match status" value="3"/>
</dbReference>
<evidence type="ECO:0000256" key="1">
    <source>
        <dbReference type="ARBA" id="ARBA00004305"/>
    </source>
</evidence>
<comment type="similarity">
    <text evidence="2 11">Belongs to the class-I aminoacyl-tRNA synthetase family.</text>
</comment>
<feature type="domain" description="Methionyl/Valyl/Leucyl/Isoleucyl-tRNA synthetase anticodon-binding" evidence="13">
    <location>
        <begin position="720"/>
        <end position="850"/>
    </location>
</feature>
<reference evidence="15" key="1">
    <citation type="submission" date="2022-02" db="EMBL/GenBank/DDBJ databases">
        <title>Atlantic sturgeon de novo genome assembly.</title>
        <authorList>
            <person name="Stock M."/>
            <person name="Klopp C."/>
            <person name="Guiguen Y."/>
            <person name="Cabau C."/>
            <person name="Parinello H."/>
            <person name="Santidrian Yebra-Pimentel E."/>
            <person name="Kuhl H."/>
            <person name="Dirks R.P."/>
            <person name="Guessner J."/>
            <person name="Wuertz S."/>
            <person name="Du K."/>
            <person name="Schartl M."/>
        </authorList>
    </citation>
    <scope>NUCLEOTIDE SEQUENCE</scope>
    <source>
        <strain evidence="15">STURGEONOMICS-FGT-2020</strain>
        <tissue evidence="15">Whole blood</tissue>
    </source>
</reference>
<dbReference type="InterPro" id="IPR013155">
    <property type="entry name" value="M/V/L/I-tRNA-synth_anticd-bd"/>
</dbReference>
<evidence type="ECO:0000259" key="12">
    <source>
        <dbReference type="Pfam" id="PF00133"/>
    </source>
</evidence>
<dbReference type="FunFam" id="3.40.50.620:FF:000003">
    <property type="entry name" value="Leucine--tRNA ligase"/>
    <property type="match status" value="1"/>
</dbReference>
<feature type="domain" description="Aminoacyl-tRNA synthetase class Ia" evidence="12">
    <location>
        <begin position="54"/>
        <end position="251"/>
    </location>
</feature>
<dbReference type="CDD" id="cd07958">
    <property type="entry name" value="Anticodon_Ia_Leu_BEm"/>
    <property type="match status" value="1"/>
</dbReference>
<keyword evidence="5 11" id="KW-0547">Nucleotide-binding</keyword>
<dbReference type="InterPro" id="IPR025709">
    <property type="entry name" value="Leu_tRNA-synth_edit"/>
</dbReference>
<evidence type="ECO:0000256" key="9">
    <source>
        <dbReference type="ARBA" id="ARBA00030520"/>
    </source>
</evidence>
<dbReference type="Proteomes" id="UP001230051">
    <property type="component" value="Unassembled WGS sequence"/>
</dbReference>
<feature type="domain" description="Leucyl-tRNA synthetase editing" evidence="14">
    <location>
        <begin position="264"/>
        <end position="422"/>
    </location>
</feature>
<evidence type="ECO:0000256" key="11">
    <source>
        <dbReference type="RuleBase" id="RU363035"/>
    </source>
</evidence>
<evidence type="ECO:0000313" key="15">
    <source>
        <dbReference type="EMBL" id="KAK1173456.1"/>
    </source>
</evidence>
<evidence type="ECO:0000256" key="4">
    <source>
        <dbReference type="ARBA" id="ARBA00022598"/>
    </source>
</evidence>
<dbReference type="GO" id="GO:0006429">
    <property type="term" value="P:leucyl-tRNA aminoacylation"/>
    <property type="evidence" value="ECO:0007669"/>
    <property type="project" value="InterPro"/>
</dbReference>
<accession>A0AAD8LS66</accession>
<feature type="domain" description="Aminoacyl-tRNA synthetase class Ia" evidence="12">
    <location>
        <begin position="436"/>
        <end position="594"/>
    </location>
</feature>
<dbReference type="InterPro" id="IPR009008">
    <property type="entry name" value="Val/Leu/Ile-tRNA-synth_edit"/>
</dbReference>
<evidence type="ECO:0000256" key="7">
    <source>
        <dbReference type="ARBA" id="ARBA00022917"/>
    </source>
</evidence>
<dbReference type="SUPFAM" id="SSF50677">
    <property type="entry name" value="ValRS/IleRS/LeuRS editing domain"/>
    <property type="match status" value="1"/>
</dbReference>